<name>A0A937XCX1_UNCEI</name>
<proteinExistence type="predicted"/>
<evidence type="ECO:0000313" key="2">
    <source>
        <dbReference type="EMBL" id="MBM3318012.1"/>
    </source>
</evidence>
<evidence type="ECO:0000256" key="1">
    <source>
        <dbReference type="SAM" id="MobiDB-lite"/>
    </source>
</evidence>
<feature type="region of interest" description="Disordered" evidence="1">
    <location>
        <begin position="1"/>
        <end position="37"/>
    </location>
</feature>
<dbReference type="PANTHER" id="PTHR43236:SF1">
    <property type="entry name" value="BLL7220 PROTEIN"/>
    <property type="match status" value="1"/>
</dbReference>
<dbReference type="Proteomes" id="UP000748308">
    <property type="component" value="Unassembled WGS sequence"/>
</dbReference>
<sequence length="396" mass="42268">MSDPRNGRPPGPAPGGPRGAGDRPIGEGEGGPEFELLPDDWDEQADELAAGFLSADEIPAADRELLARFCHLCLRYAHAEVRIQGEILCEIPAHLSVLRGLRSGDLLEEAAFLAAEERRNLELPDGPIEDLTEILDDRGIKVIEWPEAQGRRLGAFLFRPRTGPALLALAPPNSAAGRFILAHGYCHLVADVDPYEDRYCPHCAAPGLGPARRPGGRLLTGTDHDPFPADDLPLAELRADLFARALLLPAEHFAGALRGFGIRPGRGLDLARLEDVAYYYGVEGPVVLNRMADLRLLPIAEVLALAAEQQTLLARGAIAAPAAGDGPADAPPRAPHLPARFARLGLALFLRREVSLQQMATLLGIDRAAARAFVAASELQVSRAPTEAAPPGSGEL</sequence>
<comment type="caution">
    <text evidence="2">The sequence shown here is derived from an EMBL/GenBank/DDBJ whole genome shotgun (WGS) entry which is preliminary data.</text>
</comment>
<dbReference type="PANTHER" id="PTHR43236">
    <property type="entry name" value="ANTITOXIN HIGA1"/>
    <property type="match status" value="1"/>
</dbReference>
<evidence type="ECO:0000313" key="3">
    <source>
        <dbReference type="Proteomes" id="UP000748308"/>
    </source>
</evidence>
<organism evidence="2 3">
    <name type="scientific">Eiseniibacteriota bacterium</name>
    <dbReference type="NCBI Taxonomy" id="2212470"/>
    <lineage>
        <taxon>Bacteria</taxon>
        <taxon>Candidatus Eiseniibacteriota</taxon>
    </lineage>
</organism>
<dbReference type="InterPro" id="IPR052345">
    <property type="entry name" value="Rad_response_metalloprotease"/>
</dbReference>
<accession>A0A937XCX1</accession>
<reference evidence="2" key="1">
    <citation type="submission" date="2019-03" db="EMBL/GenBank/DDBJ databases">
        <title>Lake Tanganyika Metagenome-Assembled Genomes (MAGs).</title>
        <authorList>
            <person name="Tran P."/>
        </authorList>
    </citation>
    <scope>NUCLEOTIDE SEQUENCE</scope>
    <source>
        <strain evidence="2">M_DeepCast_400m_m2_100</strain>
    </source>
</reference>
<protein>
    <recommendedName>
        <fullName evidence="4">ImmA/IrrE family metallo-endopeptidase</fullName>
    </recommendedName>
</protein>
<gene>
    <name evidence="2" type="ORF">FJY75_09190</name>
</gene>
<evidence type="ECO:0008006" key="4">
    <source>
        <dbReference type="Google" id="ProtNLM"/>
    </source>
</evidence>
<dbReference type="EMBL" id="VGIY01000239">
    <property type="protein sequence ID" value="MBM3318012.1"/>
    <property type="molecule type" value="Genomic_DNA"/>
</dbReference>
<dbReference type="AlphaFoldDB" id="A0A937XCX1"/>